<sequence length="1057" mass="123284">MFYNSIFLNPRKFKVTLKGTRYFATIALFYLPLSNFARTNACTSVIKTTRPTKCIIVQESKEIKLNNFFSNRRPKYSIDFSCKFIIPLSLHNKHNKIRKSSSLTIREKKDTVTYLKNKLEQNQLDVIEYRDEKEISNNLIQSQQLIEPKKKITSTIFRKIIQTNCLTKIWDTYKSLVEDGNLKYLKSRHINKLMRLIKEFDKDSVSRLEKLQKIHNDIENVGMKETQGVQISLIEAYIDNNMIDKAREVFNKINEWKYIGNGPLKKLDFCNAFNIMIAAYGMRSKPGTNLEEVTKLFTLMHEKNLTPNGTTKTILKDIFRYHLNNDAISWIRELREKNFIDVGLEKEILLILLKNNNLKEALRSFEDMKARNLKPDIYSYVPLIHQLAQHERVDEALKLIEEVKEQKVHLNTVAYNVFIKVYIMASKYEQTDQIIGDMLKQNTEPNTRTFSQLFNAYAKAGNADLALQIIKKMSDMNIQPNEYIYCLMIEMFSNLSDIQSMENVFRHMIDNGIESKGVAYYYLLLGYTRVQDFNKALQTCRLMIKSGIEPNVRTYNALLSLFAEKGGKKGARLLFREMQRFGLSPDVYTYTSLINAYVKASDINKAEKIFSEMKKAGIEPSITTYNVLMSYYAKKKDIKKLRQIFNEIVIRNIQPDNFTYCCLMDGFVSNNDFRSAITLLNDMQNRNLKLDAHVYTVLIKAYMKIGNFSKAKSLYETMIKDKVDPTFVTYAVLIDGHARIGELDFSRKLLTELISHGTMNQIAYNKILSPDIFTPLMDAYAKQGLTEPARAIFEEMTTVGAKHNLYVYTILMDAYYRGHNYEAVWQMWKLTKKFFVTPLSKSKIYEQLLDLQQNQQNEHKENSSTMTLAESKWSSSLLISFSLLYSLRPITQSPPNQALSIMINALTAAKKFKLIELEWNKLNNEDFEFDCLNYNDYIQSLIISEKIRLACKLLNEHLVKGWEKGLALSNIYEEKFSTQSVKYRQELLKNSAKFYPQKKTLFLLANYINQGKDNKKITQYLKELKEEFPEVFYITREFAKSCKLKKLKCYQDRSHSG</sequence>
<evidence type="ECO:0000313" key="6">
    <source>
        <dbReference type="Proteomes" id="UP000022910"/>
    </source>
</evidence>
<dbReference type="InterPro" id="IPR050872">
    <property type="entry name" value="PPR_P_subfamily"/>
</dbReference>
<protein>
    <submittedName>
        <fullName evidence="5">Pet309p</fullName>
    </submittedName>
</protein>
<evidence type="ECO:0000256" key="1">
    <source>
        <dbReference type="ARBA" id="ARBA00007626"/>
    </source>
</evidence>
<feature type="repeat" description="PPR" evidence="3">
    <location>
        <begin position="446"/>
        <end position="480"/>
    </location>
</feature>
<feature type="domain" description="PROP1-like PPR" evidence="4">
    <location>
        <begin position="354"/>
        <end position="487"/>
    </location>
</feature>
<evidence type="ECO:0000256" key="3">
    <source>
        <dbReference type="PROSITE-ProRule" id="PRU00708"/>
    </source>
</evidence>
<dbReference type="PROSITE" id="PS51375">
    <property type="entry name" value="PPR"/>
    <property type="match status" value="11"/>
</dbReference>
<dbReference type="Pfam" id="PF13812">
    <property type="entry name" value="PPR_3"/>
    <property type="match status" value="2"/>
</dbReference>
<organism evidence="5 6">
    <name type="scientific">Rhizophagus irregularis (strain DAOM 197198w)</name>
    <name type="common">Glomus intraradices</name>
    <dbReference type="NCBI Taxonomy" id="1432141"/>
    <lineage>
        <taxon>Eukaryota</taxon>
        <taxon>Fungi</taxon>
        <taxon>Fungi incertae sedis</taxon>
        <taxon>Mucoromycota</taxon>
        <taxon>Glomeromycotina</taxon>
        <taxon>Glomeromycetes</taxon>
        <taxon>Glomerales</taxon>
        <taxon>Glomeraceae</taxon>
        <taxon>Rhizophagus</taxon>
    </lineage>
</organism>
<feature type="repeat" description="PPR" evidence="3">
    <location>
        <begin position="621"/>
        <end position="655"/>
    </location>
</feature>
<dbReference type="EMBL" id="JEMT01014860">
    <property type="protein sequence ID" value="EXX73097.1"/>
    <property type="molecule type" value="Genomic_DNA"/>
</dbReference>
<proteinExistence type="inferred from homology"/>
<keyword evidence="2" id="KW-0677">Repeat</keyword>
<dbReference type="Pfam" id="PF17177">
    <property type="entry name" value="PPR_long"/>
    <property type="match status" value="1"/>
</dbReference>
<dbReference type="SUPFAM" id="SSF48452">
    <property type="entry name" value="TPR-like"/>
    <property type="match status" value="1"/>
</dbReference>
<dbReference type="Pfam" id="PF01535">
    <property type="entry name" value="PPR"/>
    <property type="match status" value="3"/>
</dbReference>
<feature type="repeat" description="PPR" evidence="3">
    <location>
        <begin position="769"/>
        <end position="803"/>
    </location>
</feature>
<feature type="repeat" description="PPR" evidence="3">
    <location>
        <begin position="551"/>
        <end position="585"/>
    </location>
</feature>
<dbReference type="OMA" id="PELAWEC"/>
<evidence type="ECO:0000256" key="2">
    <source>
        <dbReference type="ARBA" id="ARBA00022737"/>
    </source>
</evidence>
<dbReference type="InterPro" id="IPR011990">
    <property type="entry name" value="TPR-like_helical_dom_sf"/>
</dbReference>
<evidence type="ECO:0000313" key="5">
    <source>
        <dbReference type="EMBL" id="EXX73097.1"/>
    </source>
</evidence>
<dbReference type="Pfam" id="PF13041">
    <property type="entry name" value="PPR_2"/>
    <property type="match status" value="1"/>
</dbReference>
<feature type="repeat" description="PPR" evidence="3">
    <location>
        <begin position="691"/>
        <end position="725"/>
    </location>
</feature>
<dbReference type="HOGENOM" id="CLU_289870_0_0_1"/>
<dbReference type="PANTHER" id="PTHR46128:SF329">
    <property type="entry name" value="MITOCHONDRIAL GROUP I INTRON SPLICING FACTOR DMR1"/>
    <property type="match status" value="1"/>
</dbReference>
<dbReference type="Gene3D" id="1.25.40.10">
    <property type="entry name" value="Tetratricopeptide repeat domain"/>
    <property type="match status" value="4"/>
</dbReference>
<dbReference type="STRING" id="1432141.A0A015JU42"/>
<feature type="repeat" description="PPR" evidence="3">
    <location>
        <begin position="656"/>
        <end position="690"/>
    </location>
</feature>
<name>A0A015JU42_RHIIW</name>
<dbReference type="OrthoDB" id="185373at2759"/>
<feature type="repeat" description="PPR" evidence="3">
    <location>
        <begin position="586"/>
        <end position="620"/>
    </location>
</feature>
<gene>
    <name evidence="5" type="ORF">RirG_063250</name>
</gene>
<feature type="repeat" description="PPR" evidence="3">
    <location>
        <begin position="411"/>
        <end position="445"/>
    </location>
</feature>
<dbReference type="Proteomes" id="UP000022910">
    <property type="component" value="Unassembled WGS sequence"/>
</dbReference>
<dbReference type="InterPro" id="IPR033443">
    <property type="entry name" value="PROP1-like_PPR_dom"/>
</dbReference>
<reference evidence="5 6" key="1">
    <citation type="submission" date="2014-02" db="EMBL/GenBank/DDBJ databases">
        <title>Single nucleus genome sequencing reveals high similarity among nuclei of an endomycorrhizal fungus.</title>
        <authorList>
            <person name="Lin K."/>
            <person name="Geurts R."/>
            <person name="Zhang Z."/>
            <person name="Limpens E."/>
            <person name="Saunders D.G."/>
            <person name="Mu D."/>
            <person name="Pang E."/>
            <person name="Cao H."/>
            <person name="Cha H."/>
            <person name="Lin T."/>
            <person name="Zhou Q."/>
            <person name="Shang Y."/>
            <person name="Li Y."/>
            <person name="Ivanov S."/>
            <person name="Sharma T."/>
            <person name="Velzen R.V."/>
            <person name="Ruijter N.D."/>
            <person name="Aanen D.K."/>
            <person name="Win J."/>
            <person name="Kamoun S."/>
            <person name="Bisseling T."/>
            <person name="Huang S."/>
        </authorList>
    </citation>
    <scope>NUCLEOTIDE SEQUENCE [LARGE SCALE GENOMIC DNA]</scope>
    <source>
        <strain evidence="6">DAOM197198w</strain>
    </source>
</reference>
<keyword evidence="6" id="KW-1185">Reference proteome</keyword>
<dbReference type="NCBIfam" id="TIGR00756">
    <property type="entry name" value="PPR"/>
    <property type="match status" value="7"/>
</dbReference>
<feature type="repeat" description="PPR" evidence="3">
    <location>
        <begin position="481"/>
        <end position="515"/>
    </location>
</feature>
<dbReference type="InterPro" id="IPR002885">
    <property type="entry name" value="PPR_rpt"/>
</dbReference>
<dbReference type="PANTHER" id="PTHR46128">
    <property type="entry name" value="MITOCHONDRIAL GROUP I INTRON SPLICING FACTOR CCM1"/>
    <property type="match status" value="1"/>
</dbReference>
<feature type="repeat" description="PPR" evidence="3">
    <location>
        <begin position="516"/>
        <end position="550"/>
    </location>
</feature>
<feature type="repeat" description="PPR" evidence="3">
    <location>
        <begin position="376"/>
        <end position="410"/>
    </location>
</feature>
<comment type="similarity">
    <text evidence="1">Belongs to the PPR family. P subfamily.</text>
</comment>
<evidence type="ECO:0000259" key="4">
    <source>
        <dbReference type="Pfam" id="PF17177"/>
    </source>
</evidence>
<dbReference type="SMR" id="A0A015JU42"/>
<dbReference type="AlphaFoldDB" id="A0A015JU42"/>
<accession>A0A015JU42</accession>
<comment type="caution">
    <text evidence="5">The sequence shown here is derived from an EMBL/GenBank/DDBJ whole genome shotgun (WGS) entry which is preliminary data.</text>
</comment>